<dbReference type="InParanoid" id="B9S7Q7"/>
<feature type="domain" description="Response regulatory" evidence="3">
    <location>
        <begin position="22"/>
        <end position="137"/>
    </location>
</feature>
<dbReference type="SUPFAM" id="SSF52172">
    <property type="entry name" value="CheY-like"/>
    <property type="match status" value="1"/>
</dbReference>
<organism evidence="4 5">
    <name type="scientific">Ricinus communis</name>
    <name type="common">Castor bean</name>
    <dbReference type="NCBI Taxonomy" id="3988"/>
    <lineage>
        <taxon>Eukaryota</taxon>
        <taxon>Viridiplantae</taxon>
        <taxon>Streptophyta</taxon>
        <taxon>Embryophyta</taxon>
        <taxon>Tracheophyta</taxon>
        <taxon>Spermatophyta</taxon>
        <taxon>Magnoliopsida</taxon>
        <taxon>eudicotyledons</taxon>
        <taxon>Gunneridae</taxon>
        <taxon>Pentapetalae</taxon>
        <taxon>rosids</taxon>
        <taxon>fabids</taxon>
        <taxon>Malpighiales</taxon>
        <taxon>Euphorbiaceae</taxon>
        <taxon>Acalyphoideae</taxon>
        <taxon>Acalypheae</taxon>
        <taxon>Ricinus</taxon>
    </lineage>
</organism>
<name>B9S7Q7_RICCO</name>
<dbReference type="SMART" id="SM00448">
    <property type="entry name" value="REC"/>
    <property type="match status" value="1"/>
</dbReference>
<dbReference type="GO" id="GO:0016301">
    <property type="term" value="F:kinase activity"/>
    <property type="evidence" value="ECO:0007669"/>
    <property type="project" value="UniProtKB-KW"/>
</dbReference>
<accession>B9S7Q7</accession>
<evidence type="ECO:0000313" key="5">
    <source>
        <dbReference type="Proteomes" id="UP000008311"/>
    </source>
</evidence>
<dbReference type="EMBL" id="EQ973886">
    <property type="protein sequence ID" value="EEF40430.1"/>
    <property type="molecule type" value="Genomic_DNA"/>
</dbReference>
<sequence>MAMNSESSTANDEKTKGNKIFSALIVDDDRVLRRIHKKILTGQGVVEIQEAGDGQEAVELHRAGASFDLILMDLHMPIMDGCQATKELRDMGINCTILGVSTCYEEEHKKFMESGIDDCISKPLSLNKLASWLPAKDNSEAEDTINSSYNNDTDETDDPNSSSCSSSNINI</sequence>
<dbReference type="PANTHER" id="PTHR43228">
    <property type="entry name" value="TWO-COMPONENT RESPONSE REGULATOR"/>
    <property type="match status" value="1"/>
</dbReference>
<feature type="modified residue" description="4-aspartylphosphate" evidence="1">
    <location>
        <position position="73"/>
    </location>
</feature>
<dbReference type="PANTHER" id="PTHR43228:SF1">
    <property type="entry name" value="TWO-COMPONENT RESPONSE REGULATOR ARR22"/>
    <property type="match status" value="1"/>
</dbReference>
<dbReference type="eggNOG" id="KOG0519">
    <property type="taxonomic scope" value="Eukaryota"/>
</dbReference>
<dbReference type="FunCoup" id="B9S7Q7">
    <property type="interactions" value="25"/>
</dbReference>
<keyword evidence="5" id="KW-1185">Reference proteome</keyword>
<evidence type="ECO:0000256" key="2">
    <source>
        <dbReference type="SAM" id="MobiDB-lite"/>
    </source>
</evidence>
<dbReference type="Pfam" id="PF00072">
    <property type="entry name" value="Response_reg"/>
    <property type="match status" value="1"/>
</dbReference>
<dbReference type="CDD" id="cd17546">
    <property type="entry name" value="REC_hyHK_CKI1_RcsC-like"/>
    <property type="match status" value="1"/>
</dbReference>
<evidence type="ECO:0000313" key="4">
    <source>
        <dbReference type="EMBL" id="EEF40430.1"/>
    </source>
</evidence>
<keyword evidence="4" id="KW-0418">Kinase</keyword>
<dbReference type="KEGG" id="rcu:8258674"/>
<keyword evidence="1" id="KW-0597">Phosphoprotein</keyword>
<proteinExistence type="predicted"/>
<feature type="region of interest" description="Disordered" evidence="2">
    <location>
        <begin position="139"/>
        <end position="171"/>
    </location>
</feature>
<protein>
    <submittedName>
        <fullName evidence="4">Sensory transduction histidine kinase bacterial, putative</fullName>
    </submittedName>
</protein>
<dbReference type="AlphaFoldDB" id="B9S7Q7"/>
<dbReference type="GO" id="GO:0000160">
    <property type="term" value="P:phosphorelay signal transduction system"/>
    <property type="evidence" value="ECO:0007669"/>
    <property type="project" value="InterPro"/>
</dbReference>
<dbReference type="InterPro" id="IPR011006">
    <property type="entry name" value="CheY-like_superfamily"/>
</dbReference>
<feature type="compositionally biased region" description="Low complexity" evidence="2">
    <location>
        <begin position="160"/>
        <end position="171"/>
    </location>
</feature>
<dbReference type="OrthoDB" id="21225at2759"/>
<dbReference type="PROSITE" id="PS50110">
    <property type="entry name" value="RESPONSE_REGULATORY"/>
    <property type="match status" value="1"/>
</dbReference>
<reference evidence="5" key="1">
    <citation type="journal article" date="2010" name="Nat. Biotechnol.">
        <title>Draft genome sequence of the oilseed species Ricinus communis.</title>
        <authorList>
            <person name="Chan A.P."/>
            <person name="Crabtree J."/>
            <person name="Zhao Q."/>
            <person name="Lorenzi H."/>
            <person name="Orvis J."/>
            <person name="Puiu D."/>
            <person name="Melake-Berhan A."/>
            <person name="Jones K.M."/>
            <person name="Redman J."/>
            <person name="Chen G."/>
            <person name="Cahoon E.B."/>
            <person name="Gedil M."/>
            <person name="Stanke M."/>
            <person name="Haas B.J."/>
            <person name="Wortman J.R."/>
            <person name="Fraser-Liggett C.M."/>
            <person name="Ravel J."/>
            <person name="Rabinowicz P.D."/>
        </authorList>
    </citation>
    <scope>NUCLEOTIDE SEQUENCE [LARGE SCALE GENOMIC DNA]</scope>
    <source>
        <strain evidence="5">cv. Hale</strain>
    </source>
</reference>
<dbReference type="Proteomes" id="UP000008311">
    <property type="component" value="Unassembled WGS sequence"/>
</dbReference>
<evidence type="ECO:0000256" key="1">
    <source>
        <dbReference type="PROSITE-ProRule" id="PRU00169"/>
    </source>
</evidence>
<dbReference type="Gene3D" id="3.40.50.2300">
    <property type="match status" value="1"/>
</dbReference>
<dbReference type="InterPro" id="IPR001789">
    <property type="entry name" value="Sig_transdc_resp-reg_receiver"/>
</dbReference>
<gene>
    <name evidence="4" type="ORF">RCOM_0611000</name>
</gene>
<evidence type="ECO:0000259" key="3">
    <source>
        <dbReference type="PROSITE" id="PS50110"/>
    </source>
</evidence>
<keyword evidence="4" id="KW-0808">Transferase</keyword>
<dbReference type="InterPro" id="IPR052048">
    <property type="entry name" value="ST_Response_Regulator"/>
</dbReference>